<evidence type="ECO:0000313" key="2">
    <source>
        <dbReference type="Proteomes" id="UP001056610"/>
    </source>
</evidence>
<evidence type="ECO:0008006" key="3">
    <source>
        <dbReference type="Google" id="ProtNLM"/>
    </source>
</evidence>
<reference evidence="1" key="1">
    <citation type="submission" date="2022-05" db="EMBL/GenBank/DDBJ databases">
        <title>A methanotrophic Mycobacterium dominates a cave microbial ecosystem.</title>
        <authorList>
            <person name="Van Spanning R.J.M."/>
            <person name="Guan Q."/>
            <person name="Melkonian C."/>
            <person name="Gallant J."/>
            <person name="Polerecky L."/>
            <person name="Flot J.-F."/>
            <person name="Brandt B.W."/>
            <person name="Braster M."/>
            <person name="Iturbe Espinoza P."/>
            <person name="Aerts J."/>
            <person name="Meima-Franke M."/>
            <person name="Piersma S.R."/>
            <person name="Bunduc C."/>
            <person name="Ummels R."/>
            <person name="Pain A."/>
            <person name="Fleming E.J."/>
            <person name="van der Wel N."/>
            <person name="Gherman V.D."/>
            <person name="Sarbu S.M."/>
            <person name="Bodelier P.L.E."/>
            <person name="Bitter W."/>
        </authorList>
    </citation>
    <scope>NUCLEOTIDE SEQUENCE</scope>
    <source>
        <strain evidence="1">Sulfur Cave</strain>
    </source>
</reference>
<dbReference type="EMBL" id="CP097320">
    <property type="protein sequence ID" value="UQX11058.1"/>
    <property type="molecule type" value="Genomic_DNA"/>
</dbReference>
<protein>
    <recommendedName>
        <fullName evidence="3">DUF3800 domain-containing protein</fullName>
    </recommendedName>
</protein>
<evidence type="ECO:0000313" key="1">
    <source>
        <dbReference type="EMBL" id="UQX11058.1"/>
    </source>
</evidence>
<keyword evidence="2" id="KW-1185">Reference proteome</keyword>
<name>A0ABY4QMP8_9MYCO</name>
<gene>
    <name evidence="1" type="ORF">M5I08_00175</name>
</gene>
<sequence length="155" mass="17348">MSIYAAWLDESGSNPAIDPNTYILSAVIGEAEHAPGIRESMRGLLVGKGHKKLHWRTEAARRQELIVKTIAALEVEYLVVVRAGGPAAEKPERRRRLCMERMLPELVKMGVDEVVIESRGSKDDRRDVQRALLRLHRIAGDPDRPLSPRNAKPQA</sequence>
<dbReference type="Proteomes" id="UP001056610">
    <property type="component" value="Chromosome"/>
</dbReference>
<accession>A0ABY4QMP8</accession>
<dbReference type="RefSeq" id="WP_219068962.1">
    <property type="nucleotide sequence ID" value="NZ_CAJUXY010000046.1"/>
</dbReference>
<proteinExistence type="predicted"/>
<organism evidence="1 2">
    <name type="scientific">Candidatus Mycobacterium methanotrophicum</name>
    <dbReference type="NCBI Taxonomy" id="2943498"/>
    <lineage>
        <taxon>Bacteria</taxon>
        <taxon>Bacillati</taxon>
        <taxon>Actinomycetota</taxon>
        <taxon>Actinomycetes</taxon>
        <taxon>Mycobacteriales</taxon>
        <taxon>Mycobacteriaceae</taxon>
        <taxon>Mycobacterium</taxon>
    </lineage>
</organism>